<dbReference type="GO" id="GO:0034205">
    <property type="term" value="P:amyloid-beta formation"/>
    <property type="evidence" value="ECO:0007669"/>
    <property type="project" value="TreeGrafter"/>
</dbReference>
<accession>A0AAV5WEH6</accession>
<feature type="transmembrane region" description="Helical" evidence="2">
    <location>
        <begin position="30"/>
        <end position="49"/>
    </location>
</feature>
<feature type="non-terminal residue" evidence="3">
    <location>
        <position position="255"/>
    </location>
</feature>
<keyword evidence="2" id="KW-0812">Transmembrane</keyword>
<feature type="transmembrane region" description="Helical" evidence="2">
    <location>
        <begin position="78"/>
        <end position="100"/>
    </location>
</feature>
<dbReference type="Proteomes" id="UP001432322">
    <property type="component" value="Unassembled WGS sequence"/>
</dbReference>
<gene>
    <name evidence="3" type="ORF">PFISCL1PPCAC_21736</name>
</gene>
<keyword evidence="2" id="KW-1133">Transmembrane helix</keyword>
<feature type="non-terminal residue" evidence="3">
    <location>
        <position position="1"/>
    </location>
</feature>
<feature type="region of interest" description="Disordered" evidence="1">
    <location>
        <begin position="236"/>
        <end position="255"/>
    </location>
</feature>
<dbReference type="GO" id="GO:0016485">
    <property type="term" value="P:protein processing"/>
    <property type="evidence" value="ECO:0007669"/>
    <property type="project" value="InterPro"/>
</dbReference>
<dbReference type="Pfam" id="PF01080">
    <property type="entry name" value="Presenilin"/>
    <property type="match status" value="1"/>
</dbReference>
<protein>
    <recommendedName>
        <fullName evidence="5">Presenilin</fullName>
    </recommendedName>
</protein>
<comment type="caution">
    <text evidence="3">The sequence shown here is derived from an EMBL/GenBank/DDBJ whole genome shotgun (WGS) entry which is preliminary data.</text>
</comment>
<sequence>LVMCGRCTLSEYSGAFMTEFRRNFNETKSILRPVFLCIILTQIGWMSVYDCKTTKNIFFFDSENNTLGSSFADGMANAAGAMAVIAVVSILMITLAVFHFKKLVEAWLSISCIVVSFVIAGTLFQDGAAKLPVDEPVQLAIGGSMTAAYGGGAVLAFFSKHLPSWYHQLYVITNCASIATFYLTCLPGHTTWFLLGAIVLWDIFAVLAPIGPLKMALERSQDYGADILRFMMFTTAESEGESSSSEEESSDDDEE</sequence>
<feature type="transmembrane region" description="Helical" evidence="2">
    <location>
        <begin position="190"/>
        <end position="210"/>
    </location>
</feature>
<evidence type="ECO:0000256" key="1">
    <source>
        <dbReference type="SAM" id="MobiDB-lite"/>
    </source>
</evidence>
<dbReference type="GO" id="GO:0070765">
    <property type="term" value="C:gamma-secretase complex"/>
    <property type="evidence" value="ECO:0007669"/>
    <property type="project" value="TreeGrafter"/>
</dbReference>
<dbReference type="GO" id="GO:0006509">
    <property type="term" value="P:membrane protein ectodomain proteolysis"/>
    <property type="evidence" value="ECO:0007669"/>
    <property type="project" value="TreeGrafter"/>
</dbReference>
<dbReference type="InterPro" id="IPR001108">
    <property type="entry name" value="Peptidase_A22A"/>
</dbReference>
<keyword evidence="2" id="KW-0472">Membrane</keyword>
<name>A0AAV5WEH6_9BILA</name>
<dbReference type="AlphaFoldDB" id="A0AAV5WEH6"/>
<feature type="transmembrane region" description="Helical" evidence="2">
    <location>
        <begin position="107"/>
        <end position="125"/>
    </location>
</feature>
<evidence type="ECO:0008006" key="5">
    <source>
        <dbReference type="Google" id="ProtNLM"/>
    </source>
</evidence>
<feature type="compositionally biased region" description="Acidic residues" evidence="1">
    <location>
        <begin position="238"/>
        <end position="255"/>
    </location>
</feature>
<proteinExistence type="predicted"/>
<organism evidence="3 4">
    <name type="scientific">Pristionchus fissidentatus</name>
    <dbReference type="NCBI Taxonomy" id="1538716"/>
    <lineage>
        <taxon>Eukaryota</taxon>
        <taxon>Metazoa</taxon>
        <taxon>Ecdysozoa</taxon>
        <taxon>Nematoda</taxon>
        <taxon>Chromadorea</taxon>
        <taxon>Rhabditida</taxon>
        <taxon>Rhabditina</taxon>
        <taxon>Diplogasteromorpha</taxon>
        <taxon>Diplogasteroidea</taxon>
        <taxon>Neodiplogasteridae</taxon>
        <taxon>Pristionchus</taxon>
    </lineage>
</organism>
<evidence type="ECO:0000313" key="3">
    <source>
        <dbReference type="EMBL" id="GMT30439.1"/>
    </source>
</evidence>
<dbReference type="PANTHER" id="PTHR10202:SF25">
    <property type="entry name" value="PRESENILIN SPE-4"/>
    <property type="match status" value="1"/>
</dbReference>
<dbReference type="PANTHER" id="PTHR10202">
    <property type="entry name" value="PRESENILIN"/>
    <property type="match status" value="1"/>
</dbReference>
<evidence type="ECO:0000313" key="4">
    <source>
        <dbReference type="Proteomes" id="UP001432322"/>
    </source>
</evidence>
<reference evidence="3" key="1">
    <citation type="submission" date="2023-10" db="EMBL/GenBank/DDBJ databases">
        <title>Genome assembly of Pristionchus species.</title>
        <authorList>
            <person name="Yoshida K."/>
            <person name="Sommer R.J."/>
        </authorList>
    </citation>
    <scope>NUCLEOTIDE SEQUENCE</scope>
    <source>
        <strain evidence="3">RS5133</strain>
    </source>
</reference>
<evidence type="ECO:0000256" key="2">
    <source>
        <dbReference type="SAM" id="Phobius"/>
    </source>
</evidence>
<dbReference type="GO" id="GO:0055074">
    <property type="term" value="P:calcium ion homeostasis"/>
    <property type="evidence" value="ECO:0007669"/>
    <property type="project" value="TreeGrafter"/>
</dbReference>
<feature type="transmembrane region" description="Helical" evidence="2">
    <location>
        <begin position="137"/>
        <end position="158"/>
    </location>
</feature>
<keyword evidence="4" id="KW-1185">Reference proteome</keyword>
<dbReference type="GO" id="GO:0007219">
    <property type="term" value="P:Notch signaling pathway"/>
    <property type="evidence" value="ECO:0007669"/>
    <property type="project" value="TreeGrafter"/>
</dbReference>
<dbReference type="EMBL" id="BTSY01000005">
    <property type="protein sequence ID" value="GMT30439.1"/>
    <property type="molecule type" value="Genomic_DNA"/>
</dbReference>
<dbReference type="GO" id="GO:0042500">
    <property type="term" value="F:aspartic endopeptidase activity, intramembrane cleaving"/>
    <property type="evidence" value="ECO:0007669"/>
    <property type="project" value="InterPro"/>
</dbReference>
<feature type="transmembrane region" description="Helical" evidence="2">
    <location>
        <begin position="165"/>
        <end position="184"/>
    </location>
</feature>